<dbReference type="EC" id="5.3.1.6" evidence="1"/>
<name>A0AC61RJK6_9BACT</name>
<evidence type="ECO:0000313" key="2">
    <source>
        <dbReference type="Proteomes" id="UP000306319"/>
    </source>
</evidence>
<keyword evidence="2" id="KW-1185">Reference proteome</keyword>
<organism evidence="1 2">
    <name type="scientific">Lepagella muris</name>
    <dbReference type="NCBI Taxonomy" id="3032870"/>
    <lineage>
        <taxon>Bacteria</taxon>
        <taxon>Pseudomonadati</taxon>
        <taxon>Bacteroidota</taxon>
        <taxon>Bacteroidia</taxon>
        <taxon>Bacteroidales</taxon>
        <taxon>Muribaculaceae</taxon>
        <taxon>Lepagella</taxon>
    </lineage>
</organism>
<gene>
    <name evidence="1" type="primary">rpiB</name>
    <name evidence="1" type="ORF">E5331_01680</name>
</gene>
<reference evidence="1" key="1">
    <citation type="submission" date="2019-04" db="EMBL/GenBank/DDBJ databases">
        <title>Microbes associate with the intestines of laboratory mice.</title>
        <authorList>
            <person name="Navarre W."/>
            <person name="Wong E."/>
            <person name="Huang K."/>
            <person name="Tropini C."/>
            <person name="Ng K."/>
            <person name="Yu B."/>
        </authorList>
    </citation>
    <scope>NUCLEOTIDE SEQUENCE</scope>
    <source>
        <strain evidence="1">NM04_E33</strain>
    </source>
</reference>
<keyword evidence="1" id="KW-0413">Isomerase</keyword>
<accession>A0AC61RJK6</accession>
<comment type="caution">
    <text evidence="1">The sequence shown here is derived from an EMBL/GenBank/DDBJ whole genome shotgun (WGS) entry which is preliminary data.</text>
</comment>
<dbReference type="Proteomes" id="UP000306319">
    <property type="component" value="Unassembled WGS sequence"/>
</dbReference>
<sequence length="155" mass="17065">MKKIAMAADHAAFELKEIIKPYLREKGYEVVDFGTNSAESCDYADFAHPAANAVEAGDCDFGIAMCGSGNGIQITLNKHQQIRAALCWLPELASLARQHNDANFLVLPARFISPELAKEIVDAYLAAQFEGGRHARRVEKIPVKSKISFESQELI</sequence>
<protein>
    <submittedName>
        <fullName evidence="1">Ribose 5-phosphate isomerase B</fullName>
        <ecNumber evidence="1">5.3.1.6</ecNumber>
    </submittedName>
</protein>
<evidence type="ECO:0000313" key="1">
    <source>
        <dbReference type="EMBL" id="TGY80462.1"/>
    </source>
</evidence>
<proteinExistence type="predicted"/>
<dbReference type="EMBL" id="SRYB01000002">
    <property type="protein sequence ID" value="TGY80462.1"/>
    <property type="molecule type" value="Genomic_DNA"/>
</dbReference>